<dbReference type="Pfam" id="PF00067">
    <property type="entry name" value="p450"/>
    <property type="match status" value="1"/>
</dbReference>
<dbReference type="PRINTS" id="PR00385">
    <property type="entry name" value="P450"/>
</dbReference>
<dbReference type="Proteomes" id="UP001500418">
    <property type="component" value="Unassembled WGS sequence"/>
</dbReference>
<feature type="region of interest" description="Disordered" evidence="2">
    <location>
        <begin position="383"/>
        <end position="446"/>
    </location>
</feature>
<feature type="compositionally biased region" description="Basic residues" evidence="2">
    <location>
        <begin position="328"/>
        <end position="343"/>
    </location>
</feature>
<keyword evidence="4" id="KW-1185">Reference proteome</keyword>
<evidence type="ECO:0000313" key="4">
    <source>
        <dbReference type="Proteomes" id="UP001500418"/>
    </source>
</evidence>
<name>A0ABN1PSM0_9ACTN</name>
<evidence type="ECO:0000256" key="1">
    <source>
        <dbReference type="ARBA" id="ARBA00010617"/>
    </source>
</evidence>
<feature type="region of interest" description="Disordered" evidence="2">
    <location>
        <begin position="315"/>
        <end position="371"/>
    </location>
</feature>
<comment type="similarity">
    <text evidence="1">Belongs to the cytochrome P450 family.</text>
</comment>
<evidence type="ECO:0000256" key="2">
    <source>
        <dbReference type="SAM" id="MobiDB-lite"/>
    </source>
</evidence>
<dbReference type="SUPFAM" id="SSF48264">
    <property type="entry name" value="Cytochrome P450"/>
    <property type="match status" value="1"/>
</dbReference>
<sequence>MTAAPYRTDLPGPSGDKYLGNLHAFSSDPLGFLTDCSRRYGDVVRLGENNVLLTDPGDVEKMLVDRDSLFSKASADTRRGSRRQGFPHSTMNSDGDRWKAKRHRLQPAFGRSLSTRAAEIVDAQGEKLLRTWRPGQARTLQDDIAVVTLRLVTQLMFGDEFSDRDTAEVARLVAPIMDLSTSPVLLPEWVPTPRKLRIRRSMARIDRTLRALAASPAANDPERAPVLHALVHGTPAPSPEELRDELATLIMAGFETTNDAVVWTSVLLARHPRIAERVRAEADAAFATTPAGLSRMEALPYTHAVVREALRLYPPGLADQPGRAAGPRLRRLSHPRRDHRHRQPVGGPPRSALLGGGRGVPPRTLAGRRPLLGAPRLVLPVRARPPRLCGSRRGHHRDGPPGGRHLAPLPAGADHPGPHPPPPGPRPPAGRRRGGPAPLVTPARRG</sequence>
<dbReference type="InterPro" id="IPR002401">
    <property type="entry name" value="Cyt_P450_E_grp-I"/>
</dbReference>
<comment type="caution">
    <text evidence="3">The sequence shown here is derived from an EMBL/GenBank/DDBJ whole genome shotgun (WGS) entry which is preliminary data.</text>
</comment>
<feature type="region of interest" description="Disordered" evidence="2">
    <location>
        <begin position="74"/>
        <end position="101"/>
    </location>
</feature>
<dbReference type="PANTHER" id="PTHR24305">
    <property type="entry name" value="CYTOCHROME P450"/>
    <property type="match status" value="1"/>
</dbReference>
<dbReference type="PANTHER" id="PTHR24305:SF166">
    <property type="entry name" value="CYTOCHROME P450 12A4, MITOCHONDRIAL-RELATED"/>
    <property type="match status" value="1"/>
</dbReference>
<feature type="compositionally biased region" description="Low complexity" evidence="2">
    <location>
        <begin position="403"/>
        <end position="415"/>
    </location>
</feature>
<dbReference type="Gene3D" id="1.10.630.10">
    <property type="entry name" value="Cytochrome P450"/>
    <property type="match status" value="1"/>
</dbReference>
<evidence type="ECO:0008006" key="5">
    <source>
        <dbReference type="Google" id="ProtNLM"/>
    </source>
</evidence>
<accession>A0ABN1PSM0</accession>
<dbReference type="InterPro" id="IPR001128">
    <property type="entry name" value="Cyt_P450"/>
</dbReference>
<gene>
    <name evidence="3" type="ORF">GCM10009575_038190</name>
</gene>
<evidence type="ECO:0000313" key="3">
    <source>
        <dbReference type="EMBL" id="GAA0932211.1"/>
    </source>
</evidence>
<protein>
    <recommendedName>
        <fullName evidence="5">Cytochrome P450</fullName>
    </recommendedName>
</protein>
<organism evidence="3 4">
    <name type="scientific">Streptomyces rhizosphaericus</name>
    <dbReference type="NCBI Taxonomy" id="114699"/>
    <lineage>
        <taxon>Bacteria</taxon>
        <taxon>Bacillati</taxon>
        <taxon>Actinomycetota</taxon>
        <taxon>Actinomycetes</taxon>
        <taxon>Kitasatosporales</taxon>
        <taxon>Streptomycetaceae</taxon>
        <taxon>Streptomyces</taxon>
        <taxon>Streptomyces violaceusniger group</taxon>
    </lineage>
</organism>
<dbReference type="InterPro" id="IPR036396">
    <property type="entry name" value="Cyt_P450_sf"/>
</dbReference>
<dbReference type="EMBL" id="BAAAID010000022">
    <property type="protein sequence ID" value="GAA0932211.1"/>
    <property type="molecule type" value="Genomic_DNA"/>
</dbReference>
<feature type="compositionally biased region" description="Pro residues" evidence="2">
    <location>
        <begin position="418"/>
        <end position="428"/>
    </location>
</feature>
<proteinExistence type="inferred from homology"/>
<reference evidence="3 4" key="1">
    <citation type="journal article" date="2019" name="Int. J. Syst. Evol. Microbiol.">
        <title>The Global Catalogue of Microorganisms (GCM) 10K type strain sequencing project: providing services to taxonomists for standard genome sequencing and annotation.</title>
        <authorList>
            <consortium name="The Broad Institute Genomics Platform"/>
            <consortium name="The Broad Institute Genome Sequencing Center for Infectious Disease"/>
            <person name="Wu L."/>
            <person name="Ma J."/>
        </authorList>
    </citation>
    <scope>NUCLEOTIDE SEQUENCE [LARGE SCALE GENOMIC DNA]</scope>
    <source>
        <strain evidence="3 4">JCM 11444</strain>
    </source>
</reference>
<dbReference type="PRINTS" id="PR00463">
    <property type="entry name" value="EP450I"/>
</dbReference>
<dbReference type="InterPro" id="IPR050121">
    <property type="entry name" value="Cytochrome_P450_monoxygenase"/>
</dbReference>